<evidence type="ECO:0000313" key="3">
    <source>
        <dbReference type="Proteomes" id="UP000732378"/>
    </source>
</evidence>
<dbReference type="Proteomes" id="UP000732378">
    <property type="component" value="Unassembled WGS sequence"/>
</dbReference>
<organism evidence="2 3">
    <name type="scientific">Nocardioides salarius</name>
    <dbReference type="NCBI Taxonomy" id="374513"/>
    <lineage>
        <taxon>Bacteria</taxon>
        <taxon>Bacillati</taxon>
        <taxon>Actinomycetota</taxon>
        <taxon>Actinomycetes</taxon>
        <taxon>Propionibacteriales</taxon>
        <taxon>Nocardioidaceae</taxon>
        <taxon>Nocardioides</taxon>
    </lineage>
</organism>
<reference evidence="2 3" key="1">
    <citation type="submission" date="2021-01" db="EMBL/GenBank/DDBJ databases">
        <title>Sequencing the genomes of 1000 actinobacteria strains.</title>
        <authorList>
            <person name="Klenk H.-P."/>
        </authorList>
    </citation>
    <scope>NUCLEOTIDE SEQUENCE [LARGE SCALE GENOMIC DNA]</scope>
    <source>
        <strain evidence="2 3">DSM 18239</strain>
    </source>
</reference>
<name>A0ABS2MGC1_9ACTN</name>
<keyword evidence="3" id="KW-1185">Reference proteome</keyword>
<protein>
    <submittedName>
        <fullName evidence="2">Uncharacterized protein</fullName>
    </submittedName>
</protein>
<evidence type="ECO:0000313" key="2">
    <source>
        <dbReference type="EMBL" id="MBM7510238.1"/>
    </source>
</evidence>
<comment type="caution">
    <text evidence="2">The sequence shown here is derived from an EMBL/GenBank/DDBJ whole genome shotgun (WGS) entry which is preliminary data.</text>
</comment>
<gene>
    <name evidence="2" type="ORF">JOE61_004052</name>
</gene>
<dbReference type="EMBL" id="JAFBBZ010000001">
    <property type="protein sequence ID" value="MBM7510238.1"/>
    <property type="molecule type" value="Genomic_DNA"/>
</dbReference>
<dbReference type="InterPro" id="IPR045930">
    <property type="entry name" value="DUF6349"/>
</dbReference>
<evidence type="ECO:0000256" key="1">
    <source>
        <dbReference type="SAM" id="MobiDB-lite"/>
    </source>
</evidence>
<dbReference type="Pfam" id="PF19876">
    <property type="entry name" value="DUF6349"/>
    <property type="match status" value="1"/>
</dbReference>
<sequence>MDTDRMSKATKNWIAEHYPKSMQVPGAPMITERRPFGTRHVPGRSPWGGYDISHTAVDPDRIVEGVKPLRRMPDFTLEHARAATSPGIGLGD</sequence>
<accession>A0ABS2MGC1</accession>
<proteinExistence type="predicted"/>
<feature type="region of interest" description="Disordered" evidence="1">
    <location>
        <begin position="24"/>
        <end position="54"/>
    </location>
</feature>